<keyword evidence="1" id="KW-0732">Signal</keyword>
<feature type="chain" id="PRO_5021290620" evidence="1">
    <location>
        <begin position="29"/>
        <end position="127"/>
    </location>
</feature>
<comment type="caution">
    <text evidence="2">The sequence shown here is derived from an EMBL/GenBank/DDBJ whole genome shotgun (WGS) entry which is preliminary data.</text>
</comment>
<dbReference type="Proteomes" id="UP000297753">
    <property type="component" value="Unassembled WGS sequence"/>
</dbReference>
<name>A0A4Y8WJ46_9VIBR</name>
<dbReference type="AlphaFoldDB" id="A0A4Y8WJ46"/>
<organism evidence="2 3">
    <name type="scientific">Vibrio ouci</name>
    <dbReference type="NCBI Taxonomy" id="2499078"/>
    <lineage>
        <taxon>Bacteria</taxon>
        <taxon>Pseudomonadati</taxon>
        <taxon>Pseudomonadota</taxon>
        <taxon>Gammaproteobacteria</taxon>
        <taxon>Vibrionales</taxon>
        <taxon>Vibrionaceae</taxon>
        <taxon>Vibrio</taxon>
    </lineage>
</organism>
<keyword evidence="3" id="KW-1185">Reference proteome</keyword>
<evidence type="ECO:0000313" key="2">
    <source>
        <dbReference type="EMBL" id="TFH92957.1"/>
    </source>
</evidence>
<proteinExistence type="predicted"/>
<accession>A0A4Y8WJ46</accession>
<protein>
    <submittedName>
        <fullName evidence="2">Uncharacterized protein</fullName>
    </submittedName>
</protein>
<reference evidence="2 3" key="1">
    <citation type="submission" date="2019-01" db="EMBL/GenBank/DDBJ databases">
        <title>Vibrio BEI176 sp. nov, a marine bacterium isolated from China: eastern marignal seas.</title>
        <authorList>
            <person name="Li B."/>
        </authorList>
    </citation>
    <scope>NUCLEOTIDE SEQUENCE [LARGE SCALE GENOMIC DNA]</scope>
    <source>
        <strain evidence="2 3">BEI176</strain>
    </source>
</reference>
<dbReference type="EMBL" id="SATR01000003">
    <property type="protein sequence ID" value="TFH92957.1"/>
    <property type="molecule type" value="Genomic_DNA"/>
</dbReference>
<gene>
    <name evidence="2" type="ORF">ELS82_03115</name>
</gene>
<sequence length="127" mass="13621">MQLRYTSTICFLLSALLSVVLFSSAAQADVSSHHVSPHHTSNSVMQKIEFGGCGLESATPTTEVGCCDPGGTCFEKQCCSHINVSNIALVETNVRSYSSPFRYALAVSAPISYTSVEIQSLYRPPIA</sequence>
<dbReference type="OrthoDB" id="5891403at2"/>
<evidence type="ECO:0000256" key="1">
    <source>
        <dbReference type="SAM" id="SignalP"/>
    </source>
</evidence>
<feature type="signal peptide" evidence="1">
    <location>
        <begin position="1"/>
        <end position="28"/>
    </location>
</feature>
<evidence type="ECO:0000313" key="3">
    <source>
        <dbReference type="Proteomes" id="UP000297753"/>
    </source>
</evidence>